<dbReference type="AlphaFoldDB" id="C5T8Q6"/>
<dbReference type="OrthoDB" id="8812275at2"/>
<proteinExistence type="predicted"/>
<dbReference type="InterPro" id="IPR021215">
    <property type="entry name" value="DUF2752"/>
</dbReference>
<feature type="transmembrane region" description="Helical" evidence="1">
    <location>
        <begin position="87"/>
        <end position="104"/>
    </location>
</feature>
<gene>
    <name evidence="2" type="ORF">AcdelDRAFT_3286</name>
</gene>
<dbReference type="EMBL" id="ACQT01000158">
    <property type="protein sequence ID" value="EER59144.1"/>
    <property type="molecule type" value="Genomic_DNA"/>
</dbReference>
<dbReference type="Proteomes" id="UP000003856">
    <property type="component" value="Unassembled WGS sequence"/>
</dbReference>
<dbReference type="RefSeq" id="WP_005798672.1">
    <property type="nucleotide sequence ID" value="NZ_ACQT01000158.1"/>
</dbReference>
<organism evidence="2 3">
    <name type="scientific">Acidovorax delafieldii 2AN</name>
    <dbReference type="NCBI Taxonomy" id="573060"/>
    <lineage>
        <taxon>Bacteria</taxon>
        <taxon>Pseudomonadati</taxon>
        <taxon>Pseudomonadota</taxon>
        <taxon>Betaproteobacteria</taxon>
        <taxon>Burkholderiales</taxon>
        <taxon>Comamonadaceae</taxon>
        <taxon>Acidovorax</taxon>
    </lineage>
</organism>
<keyword evidence="3" id="KW-1185">Reference proteome</keyword>
<keyword evidence="1" id="KW-1133">Transmembrane helix</keyword>
<keyword evidence="1" id="KW-0812">Transmembrane</keyword>
<comment type="caution">
    <text evidence="2">The sequence shown here is derived from an EMBL/GenBank/DDBJ whole genome shotgun (WGS) entry which is preliminary data.</text>
</comment>
<name>C5T8Q6_ACIDE</name>
<sequence>MTLLAFLRSEPGAWRGMSAAERRSRLGAGLLWPVAMAASPWMLQSAVGPGCLFRAATGLPCPLCGGTHACAALVQGEWGAAWQANPGAVGLLVVLTLLALQWVVEGLAGRQRVRPWPWSGAGVLRWGLGILLVSWMARLAGWL</sequence>
<evidence type="ECO:0000313" key="2">
    <source>
        <dbReference type="EMBL" id="EER59144.1"/>
    </source>
</evidence>
<dbReference type="PATRIC" id="fig|573060.9.peg.1743"/>
<dbReference type="Pfam" id="PF10825">
    <property type="entry name" value="DUF2752"/>
    <property type="match status" value="1"/>
</dbReference>
<keyword evidence="1" id="KW-0472">Membrane</keyword>
<reference evidence="2 3" key="1">
    <citation type="submission" date="2009-05" db="EMBL/GenBank/DDBJ databases">
        <title>The draft genome of Acidovorax delafieldii 2AN.</title>
        <authorList>
            <consortium name="US DOE Joint Genome Institute (JGI-PGF)"/>
            <person name="Lucas S."/>
            <person name="Copeland A."/>
            <person name="Lapidus A."/>
            <person name="Glavina del Rio T."/>
            <person name="Tice H."/>
            <person name="Bruce D."/>
            <person name="Goodwin L."/>
            <person name="Pitluck S."/>
            <person name="Larimer F."/>
            <person name="Land M.L."/>
            <person name="Hauser L."/>
            <person name="Shelobolina E.S."/>
            <person name="Picardal F."/>
            <person name="Roden E."/>
            <person name="Emerson D."/>
        </authorList>
    </citation>
    <scope>NUCLEOTIDE SEQUENCE [LARGE SCALE GENOMIC DNA]</scope>
    <source>
        <strain evidence="2 3">2AN</strain>
    </source>
</reference>
<evidence type="ECO:0008006" key="4">
    <source>
        <dbReference type="Google" id="ProtNLM"/>
    </source>
</evidence>
<evidence type="ECO:0000256" key="1">
    <source>
        <dbReference type="SAM" id="Phobius"/>
    </source>
</evidence>
<protein>
    <recommendedName>
        <fullName evidence="4">Transmembrane protein</fullName>
    </recommendedName>
</protein>
<feature type="transmembrane region" description="Helical" evidence="1">
    <location>
        <begin position="116"/>
        <end position="137"/>
    </location>
</feature>
<evidence type="ECO:0000313" key="3">
    <source>
        <dbReference type="Proteomes" id="UP000003856"/>
    </source>
</evidence>
<accession>C5T8Q6</accession>